<name>A0A2T6GHA0_9PSED</name>
<gene>
    <name evidence="1" type="ORF">C5U62_23155</name>
</gene>
<dbReference type="Gene3D" id="3.80.10.10">
    <property type="entry name" value="Ribonuclease Inhibitor"/>
    <property type="match status" value="1"/>
</dbReference>
<evidence type="ECO:0008006" key="3">
    <source>
        <dbReference type="Google" id="ProtNLM"/>
    </source>
</evidence>
<evidence type="ECO:0000313" key="1">
    <source>
        <dbReference type="EMBL" id="PUA43524.1"/>
    </source>
</evidence>
<dbReference type="Proteomes" id="UP000244178">
    <property type="component" value="Unassembled WGS sequence"/>
</dbReference>
<dbReference type="InterPro" id="IPR032675">
    <property type="entry name" value="LRR_dom_sf"/>
</dbReference>
<evidence type="ECO:0000313" key="2">
    <source>
        <dbReference type="Proteomes" id="UP000244178"/>
    </source>
</evidence>
<organism evidence="1 2">
    <name type="scientific">Pseudomonas protegens</name>
    <dbReference type="NCBI Taxonomy" id="380021"/>
    <lineage>
        <taxon>Bacteria</taxon>
        <taxon>Pseudomonadati</taxon>
        <taxon>Pseudomonadota</taxon>
        <taxon>Gammaproteobacteria</taxon>
        <taxon>Pseudomonadales</taxon>
        <taxon>Pseudomonadaceae</taxon>
        <taxon>Pseudomonas</taxon>
    </lineage>
</organism>
<proteinExistence type="predicted"/>
<dbReference type="RefSeq" id="WP_108545716.1">
    <property type="nucleotide sequence ID" value="NZ_PYJM01000005.1"/>
</dbReference>
<sequence>MFPHRIQAPSQADLELQVSARLEADDQAQVIVQFAKAEQYDGELLNELDTLCARFGERLKVRFYSHYPGSAFDARVLLALPHVQSLSLDCLDSLEHFEAIGSLHRVKDFALQVISAELPGLLALPNLRRLQTLRLSLDKGPAIDLAPLAAMPELHTLSLSVQTHHLDVLSQCPGISHLDLHRMPAKTPLGMVAGMSGLRSLSVTFGSREQMPELRNPQVKELEIMRVRGLNRLDLDGFPQLEALKIEDQAQLGQLDLSGAPQLRKLSLINLKNLGLINHLHTSTIADLRLIKIPQVDLLALIEQQLPPSVQHLKLHSGKRAVDQQIEARQQQLGIPEPRGPY</sequence>
<dbReference type="AlphaFoldDB" id="A0A2T6GHA0"/>
<dbReference type="SUPFAM" id="SSF52058">
    <property type="entry name" value="L domain-like"/>
    <property type="match status" value="1"/>
</dbReference>
<comment type="caution">
    <text evidence="1">The sequence shown here is derived from an EMBL/GenBank/DDBJ whole genome shotgun (WGS) entry which is preliminary data.</text>
</comment>
<accession>A0A2T6GHA0</accession>
<protein>
    <recommendedName>
        <fullName evidence="3">Leucine-rich repeat domain-containing protein</fullName>
    </recommendedName>
</protein>
<dbReference type="EMBL" id="PYJM01000005">
    <property type="protein sequence ID" value="PUA43524.1"/>
    <property type="molecule type" value="Genomic_DNA"/>
</dbReference>
<reference evidence="1 2" key="1">
    <citation type="submission" date="2018-03" db="EMBL/GenBank/DDBJ databases">
        <title>Draft genome sequence of the plant growth promoting rhizobacterium Pseudomonas protegens strain BNJ-SS-45 isolated from wheat (Triticum aestivum) rhizosphere.</title>
        <authorList>
            <person name="Bajpai A."/>
            <person name="Shende K."/>
            <person name="Meena N."/>
            <person name="Upadhyayula S.R."/>
            <person name="Suravajhala P."/>
            <person name="Medicherla K.M."/>
            <person name="Johri B.N."/>
        </authorList>
    </citation>
    <scope>NUCLEOTIDE SEQUENCE [LARGE SCALE GENOMIC DNA]</scope>
    <source>
        <strain evidence="1 2">BNJ-SS-45</strain>
    </source>
</reference>